<dbReference type="OrthoDB" id="3998031at2759"/>
<keyword evidence="2" id="KW-0732">Signal</keyword>
<reference evidence="3" key="1">
    <citation type="journal article" date="2021" name="Open Biol.">
        <title>Shared evolutionary footprints suggest mitochondrial oxidative damage underlies multiple complex I losses in fungi.</title>
        <authorList>
            <person name="Schikora-Tamarit M.A."/>
            <person name="Marcet-Houben M."/>
            <person name="Nosek J."/>
            <person name="Gabaldon T."/>
        </authorList>
    </citation>
    <scope>NUCLEOTIDE SEQUENCE</scope>
    <source>
        <strain evidence="3">CBS2887</strain>
    </source>
</reference>
<keyword evidence="4" id="KW-1185">Reference proteome</keyword>
<evidence type="ECO:0000313" key="3">
    <source>
        <dbReference type="EMBL" id="KAH3686336.1"/>
    </source>
</evidence>
<feature type="region of interest" description="Disordered" evidence="1">
    <location>
        <begin position="91"/>
        <end position="126"/>
    </location>
</feature>
<feature type="signal peptide" evidence="2">
    <location>
        <begin position="1"/>
        <end position="23"/>
    </location>
</feature>
<sequence>MIISSSRLVSLSLLLLFTPQALATPPACFLSCVQVIARWCDEGHADFRCICDNSPSLVGCLVDICPYGNFFSARDHFWGTCLERLTHDANEQIGDDNTGQEDDQGEETEEIDGEWYEDDDDNDWEDEDNWEAEDLQENDEFHHDYYQNEYRHKYDSSYTENADQEYESAQGSTATGVNQQTPQNGDSLSTADNNSQEAATELNDSYRDRIYENSPKLHPDYKDDTLEFAPRVPHIVPDVQNLASTPVPDFGLPEGIELTVASDDAIEVRPHAGSSNPLIQKATEHPVMYHSNLDEVESDEYPDLNEDAEVDRILGEPSLEFEPSYHSDGSDSLDSSEERISLEKLQQPNDDYEDEFDISVVGGSTTEPSEYSEGFNDDIDKLNVKVMDSKFLEDLPHEREKISLNRDADPAKVSNSNSRQEEHSPYNFSGKKSFRSTPLRTFREKLDNSNRSVKVISISDASASSQDLTIAGVEDEATAGEEEEAAQVQRIAGNSPPTNPRKDNSAYDGTMSKKEKLAKIKQIPKTKILMLPQILKAALWKLVSPAQKAIHKTKKLGEKVVEKKVQDLKELALEKMEPW</sequence>
<reference evidence="3" key="2">
    <citation type="submission" date="2021-01" db="EMBL/GenBank/DDBJ databases">
        <authorList>
            <person name="Schikora-Tamarit M.A."/>
        </authorList>
    </citation>
    <scope>NUCLEOTIDE SEQUENCE</scope>
    <source>
        <strain evidence="3">CBS2887</strain>
    </source>
</reference>
<accession>A0A9P8Q9B8</accession>
<feature type="compositionally biased region" description="Acidic residues" evidence="1">
    <location>
        <begin position="98"/>
        <end position="126"/>
    </location>
</feature>
<name>A0A9P8Q9B8_WICPI</name>
<feature type="compositionally biased region" description="Acidic residues" evidence="1">
    <location>
        <begin position="475"/>
        <end position="485"/>
    </location>
</feature>
<feature type="compositionally biased region" description="Polar residues" evidence="1">
    <location>
        <begin position="156"/>
        <end position="198"/>
    </location>
</feature>
<protein>
    <recommendedName>
        <fullName evidence="5">Extracellular membrane protein CFEM domain-containing protein</fullName>
    </recommendedName>
</protein>
<evidence type="ECO:0000313" key="4">
    <source>
        <dbReference type="Proteomes" id="UP000774326"/>
    </source>
</evidence>
<dbReference type="EMBL" id="JAEUBG010001462">
    <property type="protein sequence ID" value="KAH3686336.1"/>
    <property type="molecule type" value="Genomic_DNA"/>
</dbReference>
<dbReference type="InterPro" id="IPR016024">
    <property type="entry name" value="ARM-type_fold"/>
</dbReference>
<evidence type="ECO:0000256" key="1">
    <source>
        <dbReference type="SAM" id="MobiDB-lite"/>
    </source>
</evidence>
<feature type="compositionally biased region" description="Basic and acidic residues" evidence="1">
    <location>
        <begin position="500"/>
        <end position="513"/>
    </location>
</feature>
<proteinExistence type="predicted"/>
<evidence type="ECO:0008006" key="5">
    <source>
        <dbReference type="Google" id="ProtNLM"/>
    </source>
</evidence>
<gene>
    <name evidence="3" type="ORF">WICPIJ_002698</name>
</gene>
<feature type="region of interest" description="Disordered" evidence="1">
    <location>
        <begin position="395"/>
        <end position="445"/>
    </location>
</feature>
<evidence type="ECO:0000256" key="2">
    <source>
        <dbReference type="SAM" id="SignalP"/>
    </source>
</evidence>
<organism evidence="3 4">
    <name type="scientific">Wickerhamomyces pijperi</name>
    <name type="common">Yeast</name>
    <name type="synonym">Pichia pijperi</name>
    <dbReference type="NCBI Taxonomy" id="599730"/>
    <lineage>
        <taxon>Eukaryota</taxon>
        <taxon>Fungi</taxon>
        <taxon>Dikarya</taxon>
        <taxon>Ascomycota</taxon>
        <taxon>Saccharomycotina</taxon>
        <taxon>Saccharomycetes</taxon>
        <taxon>Phaffomycetales</taxon>
        <taxon>Wickerhamomycetaceae</taxon>
        <taxon>Wickerhamomyces</taxon>
    </lineage>
</organism>
<feature type="chain" id="PRO_5040321975" description="Extracellular membrane protein CFEM domain-containing protein" evidence="2">
    <location>
        <begin position="24"/>
        <end position="579"/>
    </location>
</feature>
<feature type="region of interest" description="Disordered" evidence="1">
    <location>
        <begin position="316"/>
        <end position="338"/>
    </location>
</feature>
<feature type="region of interest" description="Disordered" evidence="1">
    <location>
        <begin position="155"/>
        <end position="207"/>
    </location>
</feature>
<feature type="region of interest" description="Disordered" evidence="1">
    <location>
        <begin position="475"/>
        <end position="513"/>
    </location>
</feature>
<dbReference type="AlphaFoldDB" id="A0A9P8Q9B8"/>
<feature type="compositionally biased region" description="Basic and acidic residues" evidence="1">
    <location>
        <begin position="395"/>
        <end position="410"/>
    </location>
</feature>
<dbReference type="SUPFAM" id="SSF48371">
    <property type="entry name" value="ARM repeat"/>
    <property type="match status" value="1"/>
</dbReference>
<comment type="caution">
    <text evidence="3">The sequence shown here is derived from an EMBL/GenBank/DDBJ whole genome shotgun (WGS) entry which is preliminary data.</text>
</comment>
<dbReference type="Proteomes" id="UP000774326">
    <property type="component" value="Unassembled WGS sequence"/>
</dbReference>